<reference evidence="4" key="1">
    <citation type="submission" date="2024-10" db="EMBL/GenBank/DDBJ databases">
        <authorList>
            <person name="Ryan C."/>
        </authorList>
    </citation>
    <scope>NUCLEOTIDE SEQUENCE [LARGE SCALE GENOMIC DNA]</scope>
</reference>
<dbReference type="InterPro" id="IPR053932">
    <property type="entry name" value="GeBP-like_DBD"/>
</dbReference>
<evidence type="ECO:0000256" key="2">
    <source>
        <dbReference type="SAM" id="MobiDB-lite"/>
    </source>
</evidence>
<sequence>MPPTMSSPQHSPPGAILGAAADPIGEKAPRAAPQPAPGGRGKKSAFGSVVRVWSEADEVRILEGLAAYAAAHGAPPARSKLHAALEGRGLDKAEFTVTEIYEKVRRLRLKYFNLRDAGGPPAPAAGGDDDGDEVRKYELSKAIWGDQSLNLAVPKKGGSAGADAVPPGGGVTSTRVRRGFEELQGLFPCLAATVEKITNDEMLMPVLKRAFELIDDEEAGQLDAKVKKQMLMEVEMTMNQTRLKNEVLETLIGSMD</sequence>
<evidence type="ECO:0000313" key="4">
    <source>
        <dbReference type="EMBL" id="CAL5034166.1"/>
    </source>
</evidence>
<evidence type="ECO:0000259" key="3">
    <source>
        <dbReference type="Pfam" id="PF04504"/>
    </source>
</evidence>
<dbReference type="GO" id="GO:0010468">
    <property type="term" value="P:regulation of gene expression"/>
    <property type="evidence" value="ECO:0007669"/>
    <property type="project" value="UniProtKB-ARBA"/>
</dbReference>
<keyword evidence="5" id="KW-1185">Reference proteome</keyword>
<evidence type="ECO:0000256" key="1">
    <source>
        <dbReference type="ARBA" id="ARBA00010820"/>
    </source>
</evidence>
<evidence type="ECO:0000313" key="5">
    <source>
        <dbReference type="Proteomes" id="UP001497457"/>
    </source>
</evidence>
<name>A0ABC9D9X5_9POAL</name>
<proteinExistence type="inferred from homology"/>
<comment type="similarity">
    <text evidence="1">Belongs to the GeBP family.</text>
</comment>
<feature type="region of interest" description="Disordered" evidence="2">
    <location>
        <begin position="1"/>
        <end position="45"/>
    </location>
</feature>
<dbReference type="InterPro" id="IPR007592">
    <property type="entry name" value="GEBP"/>
</dbReference>
<protein>
    <recommendedName>
        <fullName evidence="3">Glabrous enhancer-binding protein-like DBD domain-containing protein</fullName>
    </recommendedName>
</protein>
<dbReference type="PANTHER" id="PTHR31662">
    <property type="entry name" value="BNAANNG10740D PROTEIN-RELATED"/>
    <property type="match status" value="1"/>
</dbReference>
<dbReference type="Pfam" id="PF04504">
    <property type="entry name" value="GeBP-like_DBD"/>
    <property type="match status" value="1"/>
</dbReference>
<feature type="domain" description="Glabrous enhancer-binding protein-like DBD" evidence="3">
    <location>
        <begin position="50"/>
        <end position="145"/>
    </location>
</feature>
<dbReference type="EMBL" id="OZ075141">
    <property type="protein sequence ID" value="CAL5034166.1"/>
    <property type="molecule type" value="Genomic_DNA"/>
</dbReference>
<gene>
    <name evidence="4" type="ORF">URODEC1_LOCUS82977</name>
</gene>
<dbReference type="AlphaFoldDB" id="A0ABC9D9X5"/>
<dbReference type="Proteomes" id="UP001497457">
    <property type="component" value="Chromosome 31b"/>
</dbReference>
<accession>A0ABC9D9X5</accession>
<dbReference type="PANTHER" id="PTHR31662:SF9">
    <property type="entry name" value="OS09G0126600 PROTEIN"/>
    <property type="match status" value="1"/>
</dbReference>
<organism evidence="4 5">
    <name type="scientific">Urochloa decumbens</name>
    <dbReference type="NCBI Taxonomy" id="240449"/>
    <lineage>
        <taxon>Eukaryota</taxon>
        <taxon>Viridiplantae</taxon>
        <taxon>Streptophyta</taxon>
        <taxon>Embryophyta</taxon>
        <taxon>Tracheophyta</taxon>
        <taxon>Spermatophyta</taxon>
        <taxon>Magnoliopsida</taxon>
        <taxon>Liliopsida</taxon>
        <taxon>Poales</taxon>
        <taxon>Poaceae</taxon>
        <taxon>PACMAD clade</taxon>
        <taxon>Panicoideae</taxon>
        <taxon>Panicodae</taxon>
        <taxon>Paniceae</taxon>
        <taxon>Melinidinae</taxon>
        <taxon>Urochloa</taxon>
    </lineage>
</organism>